<evidence type="ECO:0000256" key="1">
    <source>
        <dbReference type="PROSITE-ProRule" id="PRU00117"/>
    </source>
</evidence>
<dbReference type="InterPro" id="IPR036612">
    <property type="entry name" value="KH_dom_type_1_sf"/>
</dbReference>
<evidence type="ECO:0000313" key="4">
    <source>
        <dbReference type="Proteomes" id="UP000030755"/>
    </source>
</evidence>
<proteinExistence type="predicted"/>
<feature type="domain" description="K Homology" evidence="2">
    <location>
        <begin position="41"/>
        <end position="126"/>
    </location>
</feature>
<name>A0A075AUL0_ROZAC</name>
<sequence>MKATEANVAFEEYNQYNVFVTVSHISHERLIEALELLIEELPSELSFYVPESHHKRIIGHGGKNIQRIMKKYGVYVKFLNSSDVQELYGLSIRKPVCLLNNVIVRTPSKNSQSLLLMKTAVLEASEEDVIIINVL</sequence>
<dbReference type="InterPro" id="IPR004088">
    <property type="entry name" value="KH_dom_type_1"/>
</dbReference>
<dbReference type="HOGENOM" id="CLU_1886925_0_0_1"/>
<protein>
    <recommendedName>
        <fullName evidence="2">K Homology domain-containing protein</fullName>
    </recommendedName>
</protein>
<dbReference type="OMA" id="HISHERL"/>
<dbReference type="STRING" id="988480.A0A075AUL0"/>
<keyword evidence="4" id="KW-1185">Reference proteome</keyword>
<dbReference type="Proteomes" id="UP000030755">
    <property type="component" value="Unassembled WGS sequence"/>
</dbReference>
<gene>
    <name evidence="3" type="ORF">O9G_004442</name>
</gene>
<reference evidence="3 4" key="1">
    <citation type="journal article" date="2013" name="Curr. Biol.">
        <title>Shared signatures of parasitism and phylogenomics unite Cryptomycota and microsporidia.</title>
        <authorList>
            <person name="James T.Y."/>
            <person name="Pelin A."/>
            <person name="Bonen L."/>
            <person name="Ahrendt S."/>
            <person name="Sain D."/>
            <person name="Corradi N."/>
            <person name="Stajich J.E."/>
        </authorList>
    </citation>
    <scope>NUCLEOTIDE SEQUENCE [LARGE SCALE GENOMIC DNA]</scope>
    <source>
        <strain evidence="3 4">CSF55</strain>
    </source>
</reference>
<dbReference type="GO" id="GO:0003723">
    <property type="term" value="F:RNA binding"/>
    <property type="evidence" value="ECO:0007669"/>
    <property type="project" value="UniProtKB-UniRule"/>
</dbReference>
<evidence type="ECO:0000259" key="2">
    <source>
        <dbReference type="SMART" id="SM00322"/>
    </source>
</evidence>
<accession>A0A075AUL0</accession>
<keyword evidence="1" id="KW-0694">RNA-binding</keyword>
<dbReference type="Gene3D" id="3.30.1370.10">
    <property type="entry name" value="K Homology domain, type 1"/>
    <property type="match status" value="1"/>
</dbReference>
<dbReference type="Pfam" id="PF00013">
    <property type="entry name" value="KH_1"/>
    <property type="match status" value="1"/>
</dbReference>
<dbReference type="AlphaFoldDB" id="A0A075AUL0"/>
<dbReference type="InterPro" id="IPR004087">
    <property type="entry name" value="KH_dom"/>
</dbReference>
<dbReference type="OrthoDB" id="271862at2759"/>
<dbReference type="SMART" id="SM00322">
    <property type="entry name" value="KH"/>
    <property type="match status" value="1"/>
</dbReference>
<dbReference type="SUPFAM" id="SSF54791">
    <property type="entry name" value="Eukaryotic type KH-domain (KH-domain type I)"/>
    <property type="match status" value="1"/>
</dbReference>
<dbReference type="EMBL" id="KE561029">
    <property type="protein sequence ID" value="EPZ33850.1"/>
    <property type="molecule type" value="Genomic_DNA"/>
</dbReference>
<organism evidence="3 4">
    <name type="scientific">Rozella allomycis (strain CSF55)</name>
    <dbReference type="NCBI Taxonomy" id="988480"/>
    <lineage>
        <taxon>Eukaryota</taxon>
        <taxon>Fungi</taxon>
        <taxon>Fungi incertae sedis</taxon>
        <taxon>Cryptomycota</taxon>
        <taxon>Cryptomycota incertae sedis</taxon>
        <taxon>Rozella</taxon>
    </lineage>
</organism>
<dbReference type="PROSITE" id="PS50084">
    <property type="entry name" value="KH_TYPE_1"/>
    <property type="match status" value="1"/>
</dbReference>
<evidence type="ECO:0000313" key="3">
    <source>
        <dbReference type="EMBL" id="EPZ33850.1"/>
    </source>
</evidence>